<evidence type="ECO:0000313" key="2">
    <source>
        <dbReference type="Proteomes" id="UP000822476"/>
    </source>
</evidence>
<proteinExistence type="predicted"/>
<name>A0A8S9YQS0_9TREM</name>
<protein>
    <submittedName>
        <fullName evidence="1">Uncharacterized protein</fullName>
    </submittedName>
</protein>
<organism evidence="1 2">
    <name type="scientific">Paragonimus skrjabini miyazakii</name>
    <dbReference type="NCBI Taxonomy" id="59628"/>
    <lineage>
        <taxon>Eukaryota</taxon>
        <taxon>Metazoa</taxon>
        <taxon>Spiralia</taxon>
        <taxon>Lophotrochozoa</taxon>
        <taxon>Platyhelminthes</taxon>
        <taxon>Trematoda</taxon>
        <taxon>Digenea</taxon>
        <taxon>Plagiorchiida</taxon>
        <taxon>Troglotremata</taxon>
        <taxon>Troglotrematidae</taxon>
        <taxon>Paragonimus</taxon>
    </lineage>
</organism>
<dbReference type="AlphaFoldDB" id="A0A8S9YQS0"/>
<reference evidence="1" key="1">
    <citation type="submission" date="2019-07" db="EMBL/GenBank/DDBJ databases">
        <title>Annotation for the trematode Paragonimus miyazaki's.</title>
        <authorList>
            <person name="Choi Y.-J."/>
        </authorList>
    </citation>
    <scope>NUCLEOTIDE SEQUENCE</scope>
    <source>
        <strain evidence="1">Japan</strain>
    </source>
</reference>
<gene>
    <name evidence="1" type="ORF">EG68_07036</name>
</gene>
<dbReference type="Proteomes" id="UP000822476">
    <property type="component" value="Unassembled WGS sequence"/>
</dbReference>
<accession>A0A8S9YQS0</accession>
<sequence>MKRLSLLRWVNPMGDWEEDESEEVETSTRSGHADCVPAKTIDVLNNMLADTWLAAPVEDLSLTEVVGCVELLLCNDMYVKPEPGTLVQDFGPTNDGNSLSVGAFELQSVTGKGRIGKEDVKCLARPGVRTGWCTARTRYAGGKLVEQR</sequence>
<dbReference type="EMBL" id="JTDE01004009">
    <property type="protein sequence ID" value="KAF7255403.1"/>
    <property type="molecule type" value="Genomic_DNA"/>
</dbReference>
<evidence type="ECO:0000313" key="1">
    <source>
        <dbReference type="EMBL" id="KAF7255403.1"/>
    </source>
</evidence>
<comment type="caution">
    <text evidence="1">The sequence shown here is derived from an EMBL/GenBank/DDBJ whole genome shotgun (WGS) entry which is preliminary data.</text>
</comment>
<keyword evidence="2" id="KW-1185">Reference proteome</keyword>